<dbReference type="Proteomes" id="UP001642540">
    <property type="component" value="Unassembled WGS sequence"/>
</dbReference>
<dbReference type="EMBL" id="CAXLJM020000111">
    <property type="protein sequence ID" value="CAL8136600.1"/>
    <property type="molecule type" value="Genomic_DNA"/>
</dbReference>
<evidence type="ECO:0000256" key="1">
    <source>
        <dbReference type="SAM" id="Phobius"/>
    </source>
</evidence>
<evidence type="ECO:0000313" key="2">
    <source>
        <dbReference type="EMBL" id="CAL8136600.1"/>
    </source>
</evidence>
<feature type="transmembrane region" description="Helical" evidence="1">
    <location>
        <begin position="154"/>
        <end position="173"/>
    </location>
</feature>
<feature type="transmembrane region" description="Helical" evidence="1">
    <location>
        <begin position="85"/>
        <end position="104"/>
    </location>
</feature>
<evidence type="ECO:0000313" key="3">
    <source>
        <dbReference type="Proteomes" id="UP001642540"/>
    </source>
</evidence>
<keyword evidence="1" id="KW-1133">Transmembrane helix</keyword>
<evidence type="ECO:0008006" key="4">
    <source>
        <dbReference type="Google" id="ProtNLM"/>
    </source>
</evidence>
<accession>A0ABP1RV25</accession>
<feature type="transmembrane region" description="Helical" evidence="1">
    <location>
        <begin position="124"/>
        <end position="142"/>
    </location>
</feature>
<keyword evidence="1" id="KW-0812">Transmembrane</keyword>
<reference evidence="2 3" key="1">
    <citation type="submission" date="2024-08" db="EMBL/GenBank/DDBJ databases">
        <authorList>
            <person name="Cucini C."/>
            <person name="Frati F."/>
        </authorList>
    </citation>
    <scope>NUCLEOTIDE SEQUENCE [LARGE SCALE GENOMIC DNA]</scope>
</reference>
<sequence length="337" mass="37993">MLCCCCPKTNKAYIIVAISIFVELVCGLVATTWTALHNDPFIGCLSYAVLFIDLIFAFALSFFVVQDTLSRLQGNLKSSSSTLNWLFVLCTVWTFFLFLYNFRIDTHVPIVVKGQQIDTFLNRAFAVFLVTAYVLPMFYMICSIAHVVNELIPFKMFVVLMQLGAGLVITTRTALFNSEGITTNIWAYLIFGFELAFASAITIYLGRTIFCRVRQNLMPLNVVAFSVCLICTIVTAAVFGLVWAHNYLMLRDYKMPKLFVDSFGIYIFSFYWFTLLECIPESGNADDSFDEGKNCSEADSAYGIIAESKLDNYSTDEMYDLEKSFDPAPNSNGIIYA</sequence>
<proteinExistence type="predicted"/>
<feature type="transmembrane region" description="Helical" evidence="1">
    <location>
        <begin position="217"/>
        <end position="243"/>
    </location>
</feature>
<keyword evidence="1" id="KW-0472">Membrane</keyword>
<name>A0ABP1RV25_9HEXA</name>
<feature type="transmembrane region" description="Helical" evidence="1">
    <location>
        <begin position="45"/>
        <end position="65"/>
    </location>
</feature>
<protein>
    <recommendedName>
        <fullName evidence="4">Transmembrane protein</fullName>
    </recommendedName>
</protein>
<organism evidence="2 3">
    <name type="scientific">Orchesella dallaii</name>
    <dbReference type="NCBI Taxonomy" id="48710"/>
    <lineage>
        <taxon>Eukaryota</taxon>
        <taxon>Metazoa</taxon>
        <taxon>Ecdysozoa</taxon>
        <taxon>Arthropoda</taxon>
        <taxon>Hexapoda</taxon>
        <taxon>Collembola</taxon>
        <taxon>Entomobryomorpha</taxon>
        <taxon>Entomobryoidea</taxon>
        <taxon>Orchesellidae</taxon>
        <taxon>Orchesellinae</taxon>
        <taxon>Orchesella</taxon>
    </lineage>
</organism>
<feature type="transmembrane region" description="Helical" evidence="1">
    <location>
        <begin position="263"/>
        <end position="279"/>
    </location>
</feature>
<keyword evidence="3" id="KW-1185">Reference proteome</keyword>
<gene>
    <name evidence="2" type="ORF">ODALV1_LOCUS26522</name>
</gene>
<comment type="caution">
    <text evidence="2">The sequence shown here is derived from an EMBL/GenBank/DDBJ whole genome shotgun (WGS) entry which is preliminary data.</text>
</comment>
<feature type="transmembrane region" description="Helical" evidence="1">
    <location>
        <begin position="185"/>
        <end position="205"/>
    </location>
</feature>
<feature type="transmembrane region" description="Helical" evidence="1">
    <location>
        <begin position="12"/>
        <end position="33"/>
    </location>
</feature>